<protein>
    <submittedName>
        <fullName evidence="3">Uncharacterized protein</fullName>
    </submittedName>
</protein>
<feature type="region of interest" description="Disordered" evidence="1">
    <location>
        <begin position="79"/>
        <end position="121"/>
    </location>
</feature>
<dbReference type="RefSeq" id="WP_235632046.1">
    <property type="nucleotide sequence ID" value="NZ_LT629971.1"/>
</dbReference>
<name>A0A1H6KPL3_MYCRU</name>
<gene>
    <name evidence="3" type="ORF">SAMN04489835_4005</name>
</gene>
<evidence type="ECO:0000313" key="4">
    <source>
        <dbReference type="Proteomes" id="UP000182915"/>
    </source>
</evidence>
<feature type="region of interest" description="Disordered" evidence="1">
    <location>
        <begin position="160"/>
        <end position="209"/>
    </location>
</feature>
<keyword evidence="4" id="KW-1185">Reference proteome</keyword>
<dbReference type="STRING" id="370526.SAMN04489835_4005"/>
<reference evidence="4" key="1">
    <citation type="submission" date="2016-10" db="EMBL/GenBank/DDBJ databases">
        <authorList>
            <person name="Varghese N."/>
            <person name="Submissions S."/>
        </authorList>
    </citation>
    <scope>NUCLEOTIDE SEQUENCE [LARGE SCALE GENOMIC DNA]</scope>
    <source>
        <strain evidence="4">DSM 45405</strain>
    </source>
</reference>
<feature type="chain" id="PRO_5009298303" evidence="2">
    <location>
        <begin position="28"/>
        <end position="209"/>
    </location>
</feature>
<organism evidence="3 4">
    <name type="scientific">Mycolicibacterium rutilum</name>
    <name type="common">Mycobacterium rutilum</name>
    <dbReference type="NCBI Taxonomy" id="370526"/>
    <lineage>
        <taxon>Bacteria</taxon>
        <taxon>Bacillati</taxon>
        <taxon>Actinomycetota</taxon>
        <taxon>Actinomycetes</taxon>
        <taxon>Mycobacteriales</taxon>
        <taxon>Mycobacteriaceae</taxon>
        <taxon>Mycolicibacterium</taxon>
    </lineage>
</organism>
<dbReference type="EMBL" id="LT629971">
    <property type="protein sequence ID" value="SEH77689.1"/>
    <property type="molecule type" value="Genomic_DNA"/>
</dbReference>
<feature type="compositionally biased region" description="Pro residues" evidence="1">
    <location>
        <begin position="82"/>
        <end position="98"/>
    </location>
</feature>
<dbReference type="Proteomes" id="UP000182915">
    <property type="component" value="Chromosome I"/>
</dbReference>
<evidence type="ECO:0000313" key="3">
    <source>
        <dbReference type="EMBL" id="SEH77689.1"/>
    </source>
</evidence>
<evidence type="ECO:0000256" key="2">
    <source>
        <dbReference type="SAM" id="SignalP"/>
    </source>
</evidence>
<feature type="compositionally biased region" description="Pro residues" evidence="1">
    <location>
        <begin position="180"/>
        <end position="209"/>
    </location>
</feature>
<accession>A0A1H6KPL3</accession>
<keyword evidence="2" id="KW-0732">Signal</keyword>
<dbReference type="AlphaFoldDB" id="A0A1H6KPL3"/>
<feature type="signal peptide" evidence="2">
    <location>
        <begin position="1"/>
        <end position="27"/>
    </location>
</feature>
<proteinExistence type="predicted"/>
<sequence length="209" mass="20439">MIDARKLSVVGAGMAAALMAGMPSALADPVVPVPAPPPPPAPIVAAAAPAPAPDPLAFLRPAPPAAPAPAPVPAAPAAAPLPGAPAPAPADAPLPTPPEGVSHLASPDALPPGTTLDPTVKPLENPNVSYLKDLWHAVQNQEISGKEALIMGLAQRGMNTPYPDQAPGPNVPIAPVDPAAAPPPPPPAPALPWLPPPAPAPIPAPPAAP</sequence>
<evidence type="ECO:0000256" key="1">
    <source>
        <dbReference type="SAM" id="MobiDB-lite"/>
    </source>
</evidence>